<name>A0ABU3NF10_9GAMM</name>
<sequence length="423" mass="45793">MAGDGWTIQRQGALEGQDVIEEGSTRLLERLEQRAAALLSLLRESRVQQDALQSRLAELERRRVELEASHAERAAEAREEQAAHQALAQRCHELEARIKDLDATRLELVEENRELDEQNRELESHNRRLLAQTHSPAEAEAGTVLFHRQARRAQGLSALIGERPRRQPADDAVAESSARDIASEPPAGTTGGTGGNTGGSAAPADDEHEAPAPARVGEPSESSEPSEANAPHADEAPSPQALLDQWYRRYSSTFFKGHTRPLKIGIHEELTAREPWPEKLVRRALACYVNLPRYLKSVREGAWRLDLAGEPAGQVDTAAAEHAHKKLERLQADRRERGRTGAARGNSRGGAKRQGDAGGQARHGSARADDAPPGGKGNKTNAGDSRPAQSSSSATRPAATPSAADPASLDEKLSALLAKHNQR</sequence>
<dbReference type="SUPFAM" id="SSF48657">
    <property type="entry name" value="FinO-like"/>
    <property type="match status" value="1"/>
</dbReference>
<feature type="compositionally biased region" description="Low complexity" evidence="5">
    <location>
        <begin position="384"/>
        <end position="407"/>
    </location>
</feature>
<proteinExistence type="predicted"/>
<keyword evidence="4" id="KW-0175">Coiled coil</keyword>
<evidence type="ECO:0000256" key="2">
    <source>
        <dbReference type="ARBA" id="ARBA00022884"/>
    </source>
</evidence>
<keyword evidence="8" id="KW-1185">Reference proteome</keyword>
<gene>
    <name evidence="7" type="ORF">RSO68_09855</name>
</gene>
<evidence type="ECO:0000313" key="8">
    <source>
        <dbReference type="Proteomes" id="UP001255917"/>
    </source>
</evidence>
<feature type="compositionally biased region" description="Basic and acidic residues" evidence="5">
    <location>
        <begin position="328"/>
        <end position="339"/>
    </location>
</feature>
<dbReference type="PANTHER" id="PTHR38106:SF1">
    <property type="entry name" value="RNA CHAPERONE PROQ"/>
    <property type="match status" value="1"/>
</dbReference>
<keyword evidence="1" id="KW-0963">Cytoplasm</keyword>
<reference evidence="8" key="1">
    <citation type="submission" date="2023-07" db="EMBL/GenBank/DDBJ databases">
        <title>Substrates and metabolic shifts associated with increased methane emissions in unrestored hypersaline salterns.</title>
        <authorList>
            <person name="Bueno De Mesquita C.P."/>
            <person name="Tringe S.G."/>
        </authorList>
    </citation>
    <scope>NUCLEOTIDE SEQUENCE [LARGE SCALE GENOMIC DNA]</scope>
    <source>
        <strain evidence="8">I4</strain>
    </source>
</reference>
<keyword evidence="3" id="KW-0143">Chaperone</keyword>
<feature type="coiled-coil region" evidence="4">
    <location>
        <begin position="28"/>
        <end position="132"/>
    </location>
</feature>
<keyword evidence="2" id="KW-0694">RNA-binding</keyword>
<evidence type="ECO:0000256" key="1">
    <source>
        <dbReference type="ARBA" id="ARBA00022490"/>
    </source>
</evidence>
<organism evidence="7 8">
    <name type="scientific">Halomonas saccharevitans</name>
    <dbReference type="NCBI Taxonomy" id="416872"/>
    <lineage>
        <taxon>Bacteria</taxon>
        <taxon>Pseudomonadati</taxon>
        <taxon>Pseudomonadota</taxon>
        <taxon>Gammaproteobacteria</taxon>
        <taxon>Oceanospirillales</taxon>
        <taxon>Halomonadaceae</taxon>
        <taxon>Halomonas</taxon>
    </lineage>
</organism>
<evidence type="ECO:0000256" key="3">
    <source>
        <dbReference type="ARBA" id="ARBA00023186"/>
    </source>
</evidence>
<feature type="compositionally biased region" description="Gly residues" evidence="5">
    <location>
        <begin position="189"/>
        <end position="198"/>
    </location>
</feature>
<evidence type="ECO:0000256" key="4">
    <source>
        <dbReference type="SAM" id="Coils"/>
    </source>
</evidence>
<dbReference type="Gene3D" id="1.10.1710.10">
    <property type="entry name" value="ProQ/FinO domain"/>
    <property type="match status" value="1"/>
</dbReference>
<feature type="region of interest" description="Disordered" evidence="5">
    <location>
        <begin position="328"/>
        <end position="423"/>
    </location>
</feature>
<dbReference type="InterPro" id="IPR016103">
    <property type="entry name" value="ProQ/FinO"/>
</dbReference>
<accession>A0ABU3NF10</accession>
<evidence type="ECO:0000313" key="7">
    <source>
        <dbReference type="EMBL" id="MDT8879778.1"/>
    </source>
</evidence>
<feature type="compositionally biased region" description="Low complexity" evidence="5">
    <location>
        <begin position="211"/>
        <end position="227"/>
    </location>
</feature>
<dbReference type="InterPro" id="IPR023529">
    <property type="entry name" value="ProQ"/>
</dbReference>
<feature type="region of interest" description="Disordered" evidence="5">
    <location>
        <begin position="156"/>
        <end position="237"/>
    </location>
</feature>
<dbReference type="Proteomes" id="UP001255917">
    <property type="component" value="Unassembled WGS sequence"/>
</dbReference>
<evidence type="ECO:0000259" key="6">
    <source>
        <dbReference type="SMART" id="SM00945"/>
    </source>
</evidence>
<comment type="caution">
    <text evidence="7">The sequence shown here is derived from an EMBL/GenBank/DDBJ whole genome shotgun (WGS) entry which is preliminary data.</text>
</comment>
<dbReference type="EMBL" id="JAVXUR010000003">
    <property type="protein sequence ID" value="MDT8879778.1"/>
    <property type="molecule type" value="Genomic_DNA"/>
</dbReference>
<dbReference type="InterPro" id="IPR036442">
    <property type="entry name" value="ProQ/FinO_sf"/>
</dbReference>
<dbReference type="Pfam" id="PF04352">
    <property type="entry name" value="ProQ"/>
    <property type="match status" value="1"/>
</dbReference>
<evidence type="ECO:0000256" key="5">
    <source>
        <dbReference type="SAM" id="MobiDB-lite"/>
    </source>
</evidence>
<dbReference type="RefSeq" id="WP_315586463.1">
    <property type="nucleotide sequence ID" value="NZ_JAVXUR010000003.1"/>
</dbReference>
<dbReference type="PANTHER" id="PTHR38106">
    <property type="entry name" value="RNA CHAPERONE PROQ"/>
    <property type="match status" value="1"/>
</dbReference>
<dbReference type="SMART" id="SM00945">
    <property type="entry name" value="ProQ"/>
    <property type="match status" value="1"/>
</dbReference>
<protein>
    <submittedName>
        <fullName evidence="7">ProQ/FINO family protein</fullName>
    </submittedName>
</protein>
<feature type="domain" description="ProQ/FinO" evidence="6">
    <location>
        <begin position="235"/>
        <end position="343"/>
    </location>
</feature>